<name>A0A5B0LUR6_PUCGR</name>
<evidence type="ECO:0000313" key="1">
    <source>
        <dbReference type="EMBL" id="KAA1067856.1"/>
    </source>
</evidence>
<reference evidence="1 2" key="1">
    <citation type="submission" date="2019-05" db="EMBL/GenBank/DDBJ databases">
        <title>Emergence of the Ug99 lineage of the wheat stem rust pathogen through somatic hybridization.</title>
        <authorList>
            <person name="Li F."/>
            <person name="Upadhyaya N.M."/>
            <person name="Sperschneider J."/>
            <person name="Matny O."/>
            <person name="Nguyen-Phuc H."/>
            <person name="Mago R."/>
            <person name="Raley C."/>
            <person name="Miller M.E."/>
            <person name="Silverstein K.A.T."/>
            <person name="Henningsen E."/>
            <person name="Hirsch C.D."/>
            <person name="Visser B."/>
            <person name="Pretorius Z.A."/>
            <person name="Steffenson B.J."/>
            <person name="Schwessinger B."/>
            <person name="Dodds P.N."/>
            <person name="Figueroa M."/>
        </authorList>
    </citation>
    <scope>NUCLEOTIDE SEQUENCE [LARGE SCALE GENOMIC DNA]</scope>
    <source>
        <strain evidence="1">21-0</strain>
    </source>
</reference>
<gene>
    <name evidence="1" type="primary">USP7_11</name>
    <name evidence="1" type="ORF">PGT21_019138</name>
</gene>
<sequence>METHSFAKAPSPTFVTLSEIISDLYMMALNRQDNKSNSNLLNGRTYARKHGINEEDSIADSTLWKKLEFHNEFIAGCIKSLSQSTWKKNHQISLEYQIPNWSQEE</sequence>
<comment type="caution">
    <text evidence="1">The sequence shown here is derived from an EMBL/GenBank/DDBJ whole genome shotgun (WGS) entry which is preliminary data.</text>
</comment>
<dbReference type="OrthoDB" id="2514304at2759"/>
<keyword evidence="1" id="KW-0378">Hydrolase</keyword>
<proteinExistence type="predicted"/>
<accession>A0A5B0LUR6</accession>
<dbReference type="GO" id="GO:0016787">
    <property type="term" value="F:hydrolase activity"/>
    <property type="evidence" value="ECO:0007669"/>
    <property type="project" value="UniProtKB-KW"/>
</dbReference>
<dbReference type="Proteomes" id="UP000324748">
    <property type="component" value="Unassembled WGS sequence"/>
</dbReference>
<protein>
    <submittedName>
        <fullName evidence="1">Ubiquitin carboxyl-terminal hydrolase 7</fullName>
    </submittedName>
</protein>
<dbReference type="EMBL" id="VSWC01000184">
    <property type="protein sequence ID" value="KAA1067856.1"/>
    <property type="molecule type" value="Genomic_DNA"/>
</dbReference>
<keyword evidence="2" id="KW-1185">Reference proteome</keyword>
<organism evidence="1 2">
    <name type="scientific">Puccinia graminis f. sp. tritici</name>
    <dbReference type="NCBI Taxonomy" id="56615"/>
    <lineage>
        <taxon>Eukaryota</taxon>
        <taxon>Fungi</taxon>
        <taxon>Dikarya</taxon>
        <taxon>Basidiomycota</taxon>
        <taxon>Pucciniomycotina</taxon>
        <taxon>Pucciniomycetes</taxon>
        <taxon>Pucciniales</taxon>
        <taxon>Pucciniaceae</taxon>
        <taxon>Puccinia</taxon>
    </lineage>
</organism>
<dbReference type="AlphaFoldDB" id="A0A5B0LUR6"/>
<evidence type="ECO:0000313" key="2">
    <source>
        <dbReference type="Proteomes" id="UP000324748"/>
    </source>
</evidence>